<dbReference type="InterPro" id="IPR035965">
    <property type="entry name" value="PAS-like_dom_sf"/>
</dbReference>
<dbReference type="InterPro" id="IPR036388">
    <property type="entry name" value="WH-like_DNA-bd_sf"/>
</dbReference>
<dbReference type="RefSeq" id="WP_264850658.1">
    <property type="nucleotide sequence ID" value="NZ_BRXR01000001.1"/>
</dbReference>
<dbReference type="SMART" id="SM00382">
    <property type="entry name" value="AAA"/>
    <property type="match status" value="1"/>
</dbReference>
<dbReference type="SUPFAM" id="SSF55785">
    <property type="entry name" value="PYP-like sensor domain (PAS domain)"/>
    <property type="match status" value="1"/>
</dbReference>
<comment type="caution">
    <text evidence="6">The sequence shown here is derived from an EMBL/GenBank/DDBJ whole genome shotgun (WGS) entry which is preliminary data.</text>
</comment>
<name>A0ABQ5N810_9CLOT</name>
<dbReference type="InterPro" id="IPR013668">
    <property type="entry name" value="RNase_R_HTH_12"/>
</dbReference>
<dbReference type="InterPro" id="IPR036390">
    <property type="entry name" value="WH_DNA-bd_sf"/>
</dbReference>
<evidence type="ECO:0000313" key="6">
    <source>
        <dbReference type="EMBL" id="GLC31373.1"/>
    </source>
</evidence>
<proteinExistence type="predicted"/>
<dbReference type="SUPFAM" id="SSF46785">
    <property type="entry name" value="Winged helix' DNA-binding domain"/>
    <property type="match status" value="1"/>
</dbReference>
<dbReference type="Gene3D" id="1.10.8.60">
    <property type="match status" value="1"/>
</dbReference>
<dbReference type="PANTHER" id="PTHR32071">
    <property type="entry name" value="TRANSCRIPTIONAL REGULATORY PROTEIN"/>
    <property type="match status" value="1"/>
</dbReference>
<feature type="domain" description="Sigma-54 factor interaction" evidence="4">
    <location>
        <begin position="335"/>
        <end position="561"/>
    </location>
</feature>
<dbReference type="PROSITE" id="PS00676">
    <property type="entry name" value="SIGMA54_INTERACT_2"/>
    <property type="match status" value="1"/>
</dbReference>
<dbReference type="CDD" id="cd00009">
    <property type="entry name" value="AAA"/>
    <property type="match status" value="1"/>
</dbReference>
<evidence type="ECO:0000259" key="5">
    <source>
        <dbReference type="PROSITE" id="PS50112"/>
    </source>
</evidence>
<dbReference type="InterPro" id="IPR058031">
    <property type="entry name" value="AAA_lid_NorR"/>
</dbReference>
<dbReference type="InterPro" id="IPR025943">
    <property type="entry name" value="Sigma_54_int_dom_ATP-bd_2"/>
</dbReference>
<dbReference type="PROSITE" id="PS00675">
    <property type="entry name" value="SIGMA54_INTERACT_1"/>
    <property type="match status" value="1"/>
</dbReference>
<dbReference type="SUPFAM" id="SSF52540">
    <property type="entry name" value="P-loop containing nucleoside triphosphate hydrolases"/>
    <property type="match status" value="1"/>
</dbReference>
<dbReference type="InterPro" id="IPR000014">
    <property type="entry name" value="PAS"/>
</dbReference>
<dbReference type="Proteomes" id="UP001208567">
    <property type="component" value="Unassembled WGS sequence"/>
</dbReference>
<dbReference type="InterPro" id="IPR003593">
    <property type="entry name" value="AAA+_ATPase"/>
</dbReference>
<feature type="domain" description="PAS" evidence="5">
    <location>
        <begin position="210"/>
        <end position="261"/>
    </location>
</feature>
<organism evidence="6 7">
    <name type="scientific">Clostridium omnivorum</name>
    <dbReference type="NCBI Taxonomy" id="1604902"/>
    <lineage>
        <taxon>Bacteria</taxon>
        <taxon>Bacillati</taxon>
        <taxon>Bacillota</taxon>
        <taxon>Clostridia</taxon>
        <taxon>Eubacteriales</taxon>
        <taxon>Clostridiaceae</taxon>
        <taxon>Clostridium</taxon>
    </lineage>
</organism>
<dbReference type="Pfam" id="PF00158">
    <property type="entry name" value="Sigma54_activat"/>
    <property type="match status" value="1"/>
</dbReference>
<protein>
    <submittedName>
        <fullName evidence="6">Fis family transcriptional regulator</fullName>
    </submittedName>
</protein>
<keyword evidence="2" id="KW-0067">ATP-binding</keyword>
<reference evidence="6 7" key="1">
    <citation type="journal article" date="2024" name="Int. J. Syst. Evol. Microbiol.">
        <title>Clostridium omnivorum sp. nov., isolated from anoxic soil under the treatment of reductive soil disinfestation.</title>
        <authorList>
            <person name="Ueki A."/>
            <person name="Tonouchi A."/>
            <person name="Kaku N."/>
            <person name="Honma S."/>
            <person name="Ueki K."/>
        </authorList>
    </citation>
    <scope>NUCLEOTIDE SEQUENCE [LARGE SCALE GENOMIC DNA]</scope>
    <source>
        <strain evidence="6 7">E14</strain>
    </source>
</reference>
<evidence type="ECO:0000259" key="4">
    <source>
        <dbReference type="PROSITE" id="PS50045"/>
    </source>
</evidence>
<keyword evidence="7" id="KW-1185">Reference proteome</keyword>
<dbReference type="InterPro" id="IPR025662">
    <property type="entry name" value="Sigma_54_int_dom_ATP-bd_1"/>
</dbReference>
<dbReference type="Gene3D" id="1.10.10.10">
    <property type="entry name" value="Winged helix-like DNA-binding domain superfamily/Winged helix DNA-binding domain"/>
    <property type="match status" value="1"/>
</dbReference>
<evidence type="ECO:0000256" key="3">
    <source>
        <dbReference type="ARBA" id="ARBA00023125"/>
    </source>
</evidence>
<dbReference type="Gene3D" id="3.40.50.300">
    <property type="entry name" value="P-loop containing nucleotide triphosphate hydrolases"/>
    <property type="match status" value="1"/>
</dbReference>
<dbReference type="CDD" id="cd00130">
    <property type="entry name" value="PAS"/>
    <property type="match status" value="1"/>
</dbReference>
<dbReference type="Pfam" id="PF25601">
    <property type="entry name" value="AAA_lid_14"/>
    <property type="match status" value="1"/>
</dbReference>
<dbReference type="InterPro" id="IPR002078">
    <property type="entry name" value="Sigma_54_int"/>
</dbReference>
<dbReference type="Pfam" id="PF08461">
    <property type="entry name" value="WHD_RNase_R"/>
    <property type="match status" value="1"/>
</dbReference>
<keyword evidence="1" id="KW-0547">Nucleotide-binding</keyword>
<dbReference type="InterPro" id="IPR027417">
    <property type="entry name" value="P-loop_NTPase"/>
</dbReference>
<dbReference type="Gene3D" id="3.30.450.20">
    <property type="entry name" value="PAS domain"/>
    <property type="match status" value="1"/>
</dbReference>
<accession>A0ABQ5N810</accession>
<keyword evidence="3" id="KW-0238">DNA-binding</keyword>
<evidence type="ECO:0000256" key="1">
    <source>
        <dbReference type="ARBA" id="ARBA00022741"/>
    </source>
</evidence>
<evidence type="ECO:0000256" key="2">
    <source>
        <dbReference type="ARBA" id="ARBA00022840"/>
    </source>
</evidence>
<dbReference type="PROSITE" id="PS50112">
    <property type="entry name" value="PAS"/>
    <property type="match status" value="1"/>
</dbReference>
<dbReference type="PANTHER" id="PTHR32071:SF57">
    <property type="entry name" value="C4-DICARBOXYLATE TRANSPORT TRANSCRIPTIONAL REGULATORY PROTEIN DCTD"/>
    <property type="match status" value="1"/>
</dbReference>
<sequence length="676" mass="77169">MKRKVILITGTEGTRITLQEQLQNYIGNYADIESYAIDEGINKKLKADLVVISTDLIYEDAIKYIENICPIIVARRVINYSEIEKILFVTPGETILFVNDAKETTLECIEWLKKLGIRDYNFVPFYPGCKAIDRHIKIAVTPGEVEVVPKSVEKIINIGPRLIDITTLTEILKELNIFEEKWEEISVMYLNKIINMGKLLTQVIKDKTENYEHIIKVIDSVNEGLLAIDNHGIITVFNENLKYILGIRKGNTIGKQVKEVIKDKSLQKFIFEGSYKDNAVLEIKGNEYLVSRFSIKEENTKVIIFKSNSSIEDEINLKKELYKKGYYAKYRFEDIVGESKAINFTKDVAKKLAVSELNVLIEGESGTGKELFASSIHNASNRKDKPFVAVNFSALSENLVESELFGYEEGAFTGAAKGGKVGLFEQANGGTIFLDEIGDISPRVQASLLRVLQEKEIMKVGGNKITEIDVRVIAATNQNLRVLVEQGKFRADLYHRLKVLYLKLPALKERKEDILPLIRYFIYEKSKENLKIDEEVIKKLIDYSWNGNIRELKNTMEYMLTVCDNLCITTRDLPEESFFKENSERMPKYCEDETEIRGDFAFILKALYKINQEGSNGSRHKIYSLSKECGMKLSEQMIRNRLNELERMGYVKKKKGKAGTILTSVGLGKAKLLLYK</sequence>
<evidence type="ECO:0000313" key="7">
    <source>
        <dbReference type="Proteomes" id="UP001208567"/>
    </source>
</evidence>
<dbReference type="EMBL" id="BRXR01000001">
    <property type="protein sequence ID" value="GLC31373.1"/>
    <property type="molecule type" value="Genomic_DNA"/>
</dbReference>
<gene>
    <name evidence="6" type="ORF">bsdE14_27830</name>
</gene>
<dbReference type="PROSITE" id="PS50045">
    <property type="entry name" value="SIGMA54_INTERACT_4"/>
    <property type="match status" value="1"/>
</dbReference>